<comment type="pathway">
    <text evidence="2 10">Cofactor biosynthesis; thiamine diphosphate biosynthesis; thiamine phosphate from 4-amino-2-methyl-5-diphosphomethylpyrimidine and 4-methyl-5-(2-phosphoethyl)-thiazole: step 1/1.</text>
</comment>
<reference evidence="13" key="1">
    <citation type="submission" date="2017-06" db="EMBL/GenBank/DDBJ databases">
        <authorList>
            <person name="Varghese N."/>
            <person name="Submissions S."/>
        </authorList>
    </citation>
    <scope>NUCLEOTIDE SEQUENCE [LARGE SCALE GENOMIC DNA]</scope>
    <source>
        <strain evidence="13">JAD2</strain>
    </source>
</reference>
<dbReference type="OrthoDB" id="9815348at2"/>
<evidence type="ECO:0000256" key="7">
    <source>
        <dbReference type="ARBA" id="ARBA00047334"/>
    </source>
</evidence>
<keyword evidence="6 10" id="KW-0784">Thiamine biosynthesis</keyword>
<evidence type="ECO:0000256" key="6">
    <source>
        <dbReference type="ARBA" id="ARBA00022977"/>
    </source>
</evidence>
<dbReference type="HAMAP" id="MF_00097">
    <property type="entry name" value="TMP_synthase"/>
    <property type="match status" value="1"/>
</dbReference>
<dbReference type="GO" id="GO:0009229">
    <property type="term" value="P:thiamine diphosphate biosynthetic process"/>
    <property type="evidence" value="ECO:0007669"/>
    <property type="project" value="UniProtKB-UniRule"/>
</dbReference>
<comment type="similarity">
    <text evidence="10">Belongs to the thiamine-phosphate synthase family.</text>
</comment>
<feature type="binding site" evidence="10">
    <location>
        <position position="164"/>
    </location>
    <ligand>
        <name>2-[(2R,5Z)-2-carboxy-4-methylthiazol-5(2H)-ylidene]ethyl phosphate</name>
        <dbReference type="ChEBI" id="CHEBI:62899"/>
    </ligand>
</feature>
<dbReference type="UniPathway" id="UPA00060">
    <property type="reaction ID" value="UER00141"/>
</dbReference>
<name>A0A212R300_9CHLR</name>
<evidence type="ECO:0000313" key="13">
    <source>
        <dbReference type="Proteomes" id="UP000197025"/>
    </source>
</evidence>
<dbReference type="Proteomes" id="UP000197025">
    <property type="component" value="Unassembled WGS sequence"/>
</dbReference>
<dbReference type="InterPro" id="IPR036206">
    <property type="entry name" value="ThiamineP_synth_sf"/>
</dbReference>
<evidence type="ECO:0000256" key="9">
    <source>
        <dbReference type="ARBA" id="ARBA00047883"/>
    </source>
</evidence>
<comment type="catalytic activity">
    <reaction evidence="7 10">
        <text>4-methyl-5-(2-phosphooxyethyl)-thiazole + 4-amino-2-methyl-5-(diphosphooxymethyl)pyrimidine + H(+) = thiamine phosphate + diphosphate</text>
        <dbReference type="Rhea" id="RHEA:22328"/>
        <dbReference type="ChEBI" id="CHEBI:15378"/>
        <dbReference type="ChEBI" id="CHEBI:33019"/>
        <dbReference type="ChEBI" id="CHEBI:37575"/>
        <dbReference type="ChEBI" id="CHEBI:57841"/>
        <dbReference type="ChEBI" id="CHEBI:58296"/>
        <dbReference type="EC" id="2.5.1.3"/>
    </reaction>
</comment>
<dbReference type="PANTHER" id="PTHR20857:SF15">
    <property type="entry name" value="THIAMINE-PHOSPHATE SYNTHASE"/>
    <property type="match status" value="1"/>
</dbReference>
<evidence type="ECO:0000256" key="3">
    <source>
        <dbReference type="ARBA" id="ARBA00022679"/>
    </source>
</evidence>
<dbReference type="EC" id="2.5.1.3" evidence="10"/>
<evidence type="ECO:0000256" key="5">
    <source>
        <dbReference type="ARBA" id="ARBA00022842"/>
    </source>
</evidence>
<dbReference type="InterPro" id="IPR022998">
    <property type="entry name" value="ThiamineP_synth_TenI"/>
</dbReference>
<dbReference type="GO" id="GO:0004789">
    <property type="term" value="F:thiamine-phosphate diphosphorylase activity"/>
    <property type="evidence" value="ECO:0007669"/>
    <property type="project" value="UniProtKB-UniRule"/>
</dbReference>
<dbReference type="GO" id="GO:0005737">
    <property type="term" value="C:cytoplasm"/>
    <property type="evidence" value="ECO:0007669"/>
    <property type="project" value="TreeGrafter"/>
</dbReference>
<feature type="binding site" evidence="10">
    <location>
        <position position="136"/>
    </location>
    <ligand>
        <name>4-amino-2-methyl-5-(diphosphooxymethyl)pyrimidine</name>
        <dbReference type="ChEBI" id="CHEBI:57841"/>
    </ligand>
</feature>
<feature type="domain" description="Thiamine phosphate synthase/TenI" evidence="11">
    <location>
        <begin position="8"/>
        <end position="185"/>
    </location>
</feature>
<evidence type="ECO:0000256" key="8">
    <source>
        <dbReference type="ARBA" id="ARBA00047851"/>
    </source>
</evidence>
<proteinExistence type="inferred from homology"/>
<keyword evidence="4" id="KW-0479">Metal-binding</keyword>
<dbReference type="CDD" id="cd00564">
    <property type="entry name" value="TMP_TenI"/>
    <property type="match status" value="1"/>
</dbReference>
<evidence type="ECO:0000256" key="1">
    <source>
        <dbReference type="ARBA" id="ARBA00001946"/>
    </source>
</evidence>
<evidence type="ECO:0000256" key="2">
    <source>
        <dbReference type="ARBA" id="ARBA00005165"/>
    </source>
</evidence>
<dbReference type="GO" id="GO:0000287">
    <property type="term" value="F:magnesium ion binding"/>
    <property type="evidence" value="ECO:0007669"/>
    <property type="project" value="UniProtKB-UniRule"/>
</dbReference>
<evidence type="ECO:0000256" key="10">
    <source>
        <dbReference type="HAMAP-Rule" id="MF_00097"/>
    </source>
</evidence>
<accession>A0A212R300</accession>
<comment type="function">
    <text evidence="10">Condenses 4-methyl-5-(beta-hydroxyethyl)thiazole monophosphate (THZ-P) and 2-methyl-4-amino-5-hydroxymethyl pyrimidine pyrophosphate (HMP-PP) to form thiamine monophosphate (TMP).</text>
</comment>
<gene>
    <name evidence="10" type="primary">thiE</name>
    <name evidence="12" type="ORF">SAMN02746019_00001120</name>
</gene>
<keyword evidence="5" id="KW-0460">Magnesium</keyword>
<protein>
    <recommendedName>
        <fullName evidence="10">Thiamine-phosphate synthase</fullName>
        <shortName evidence="10">TP synthase</shortName>
        <shortName evidence="10">TPS</shortName>
        <ecNumber evidence="10">2.5.1.3</ecNumber>
    </recommendedName>
    <alternativeName>
        <fullName evidence="10">Thiamine-phosphate pyrophosphorylase</fullName>
        <shortName evidence="10">TMP pyrophosphorylase</shortName>
        <shortName evidence="10">TMP-PPase</shortName>
    </alternativeName>
</protein>
<dbReference type="Pfam" id="PF02581">
    <property type="entry name" value="TMP-TENI"/>
    <property type="match status" value="1"/>
</dbReference>
<comment type="caution">
    <text evidence="10">Lacks conserved residue(s) required for the propagation of feature annotation.</text>
</comment>
<comment type="catalytic activity">
    <reaction evidence="8 10">
        <text>2-(2-carboxy-4-methylthiazol-5-yl)ethyl phosphate + 4-amino-2-methyl-5-(diphosphooxymethyl)pyrimidine + 2 H(+) = thiamine phosphate + CO2 + diphosphate</text>
        <dbReference type="Rhea" id="RHEA:47848"/>
        <dbReference type="ChEBI" id="CHEBI:15378"/>
        <dbReference type="ChEBI" id="CHEBI:16526"/>
        <dbReference type="ChEBI" id="CHEBI:33019"/>
        <dbReference type="ChEBI" id="CHEBI:37575"/>
        <dbReference type="ChEBI" id="CHEBI:57841"/>
        <dbReference type="ChEBI" id="CHEBI:62890"/>
        <dbReference type="EC" id="2.5.1.3"/>
    </reaction>
</comment>
<dbReference type="SUPFAM" id="SSF51391">
    <property type="entry name" value="Thiamin phosphate synthase"/>
    <property type="match status" value="1"/>
</dbReference>
<dbReference type="FunCoup" id="A0A212R300">
    <property type="interactions" value="78"/>
</dbReference>
<dbReference type="InterPro" id="IPR013785">
    <property type="entry name" value="Aldolase_TIM"/>
</dbReference>
<keyword evidence="3 10" id="KW-0808">Transferase</keyword>
<dbReference type="EMBL" id="FYEK01000028">
    <property type="protein sequence ID" value="SNB66414.1"/>
    <property type="molecule type" value="Genomic_DNA"/>
</dbReference>
<comment type="catalytic activity">
    <reaction evidence="9 10">
        <text>2-[(2R,5Z)-2-carboxy-4-methylthiazol-5(2H)-ylidene]ethyl phosphate + 4-amino-2-methyl-5-(diphosphooxymethyl)pyrimidine + 2 H(+) = thiamine phosphate + CO2 + diphosphate</text>
        <dbReference type="Rhea" id="RHEA:47844"/>
        <dbReference type="ChEBI" id="CHEBI:15378"/>
        <dbReference type="ChEBI" id="CHEBI:16526"/>
        <dbReference type="ChEBI" id="CHEBI:33019"/>
        <dbReference type="ChEBI" id="CHEBI:37575"/>
        <dbReference type="ChEBI" id="CHEBI:57841"/>
        <dbReference type="ChEBI" id="CHEBI:62899"/>
        <dbReference type="EC" id="2.5.1.3"/>
    </reaction>
</comment>
<comment type="cofactor">
    <cofactor evidence="1">
        <name>Mg(2+)</name>
        <dbReference type="ChEBI" id="CHEBI:18420"/>
    </cofactor>
</comment>
<dbReference type="InParanoid" id="A0A212R300"/>
<evidence type="ECO:0000259" key="11">
    <source>
        <dbReference type="Pfam" id="PF02581"/>
    </source>
</evidence>
<sequence>MRLPQPPLLVITDRRRARRPLPELLGELFAAGVRWVMVREKDLPEAELASLVGEIVRRARVWGAAVVVNGHAGVAAACGADGVHLPQGFSVAEARRLVGPDRWVGVSAHNLEEAQRAAAAGADYITLSPIFTPLSKPGYGPPLGLEALRQVARAMPIPVIALGGITPANARSCLEAGAAGVAVLGGLMEATDPQEAARAYFQAMSPLTSNESDSGTHLKTLGG</sequence>
<dbReference type="RefSeq" id="WP_088571365.1">
    <property type="nucleotide sequence ID" value="NZ_FYEK01000028.1"/>
</dbReference>
<dbReference type="AlphaFoldDB" id="A0A212R300"/>
<dbReference type="PANTHER" id="PTHR20857">
    <property type="entry name" value="THIAMINE-PHOSPHATE PYROPHOSPHORYLASE"/>
    <property type="match status" value="1"/>
</dbReference>
<evidence type="ECO:0000313" key="12">
    <source>
        <dbReference type="EMBL" id="SNB66414.1"/>
    </source>
</evidence>
<feature type="binding site" evidence="10">
    <location>
        <position position="107"/>
    </location>
    <ligand>
        <name>4-amino-2-methyl-5-(diphosphooxymethyl)pyrimidine</name>
        <dbReference type="ChEBI" id="CHEBI:57841"/>
    </ligand>
</feature>
<dbReference type="InterPro" id="IPR034291">
    <property type="entry name" value="TMP_synthase"/>
</dbReference>
<keyword evidence="13" id="KW-1185">Reference proteome</keyword>
<organism evidence="12 13">
    <name type="scientific">Thermoflexus hugenholtzii JAD2</name>
    <dbReference type="NCBI Taxonomy" id="877466"/>
    <lineage>
        <taxon>Bacteria</taxon>
        <taxon>Bacillati</taxon>
        <taxon>Chloroflexota</taxon>
        <taxon>Thermoflexia</taxon>
        <taxon>Thermoflexales</taxon>
        <taxon>Thermoflexaceae</taxon>
        <taxon>Thermoflexus</taxon>
    </lineage>
</organism>
<evidence type="ECO:0000256" key="4">
    <source>
        <dbReference type="ARBA" id="ARBA00022723"/>
    </source>
</evidence>
<feature type="binding site" evidence="10">
    <location>
        <position position="69"/>
    </location>
    <ligand>
        <name>4-amino-2-methyl-5-(diphosphooxymethyl)pyrimidine</name>
        <dbReference type="ChEBI" id="CHEBI:57841"/>
    </ligand>
</feature>
<dbReference type="Gene3D" id="3.20.20.70">
    <property type="entry name" value="Aldolase class I"/>
    <property type="match status" value="1"/>
</dbReference>
<dbReference type="GO" id="GO:0009228">
    <property type="term" value="P:thiamine biosynthetic process"/>
    <property type="evidence" value="ECO:0007669"/>
    <property type="project" value="UniProtKB-KW"/>
</dbReference>